<dbReference type="PANTHER" id="PTHR36848:SF2">
    <property type="entry name" value="SECRETED PROTEIN"/>
    <property type="match status" value="1"/>
</dbReference>
<organism evidence="1 2">
    <name type="scientific">Propioniciclava coleopterorum</name>
    <dbReference type="NCBI Taxonomy" id="2714937"/>
    <lineage>
        <taxon>Bacteria</taxon>
        <taxon>Bacillati</taxon>
        <taxon>Actinomycetota</taxon>
        <taxon>Actinomycetes</taxon>
        <taxon>Propionibacteriales</taxon>
        <taxon>Propionibacteriaceae</taxon>
        <taxon>Propioniciclava</taxon>
    </lineage>
</organism>
<gene>
    <name evidence="1" type="ORF">G7070_00640</name>
</gene>
<dbReference type="EMBL" id="CP049865">
    <property type="protein sequence ID" value="QIK71061.1"/>
    <property type="molecule type" value="Genomic_DNA"/>
</dbReference>
<dbReference type="InterPro" id="IPR053161">
    <property type="entry name" value="Ulvan_degrading_GH"/>
</dbReference>
<dbReference type="KEGG" id="prv:G7070_00640"/>
<evidence type="ECO:0008006" key="3">
    <source>
        <dbReference type="Google" id="ProtNLM"/>
    </source>
</evidence>
<protein>
    <recommendedName>
        <fullName evidence="3">Alpha-L-rhamnosidase</fullName>
    </recommendedName>
</protein>
<dbReference type="AlphaFoldDB" id="A0A6G7Y359"/>
<name>A0A6G7Y359_9ACTN</name>
<dbReference type="Gene3D" id="2.60.120.260">
    <property type="entry name" value="Galactose-binding domain-like"/>
    <property type="match status" value="1"/>
</dbReference>
<proteinExistence type="predicted"/>
<evidence type="ECO:0000313" key="1">
    <source>
        <dbReference type="EMBL" id="QIK71061.1"/>
    </source>
</evidence>
<accession>A0A6G7Y359</accession>
<sequence length="765" mass="79910">MTPAELAAGFADPPVAARPWAFWFLNDDTPLAELTAQLDAFAAAGFGTVCPCARIGLSESIGYLTDAWWDLMRGVVAHCAALGLRVVLYDEASYPSGAANGAVVAENPEFASRCLVRTTAEAELSPGGVAYLRPNPGRSLWDRRVATVLTDAAGVRHLVTPDAAGLVRVSAAEHGTGTVTVEAFFDAPSGGTIRGAHAWQDDESALAPASADLMNPEAVAAFLRLTHDAYAEHLGAWFGTTIVALFTDEPAPSGRNPRPGAIAWTPGLEHALAAAAGTPVEDVLVDLADAFTPDTRVHALHEAVVAERVATVYHGAQRAWCDAHGLALTGHPERPDEMAALDAFTWPGQDTVWRWVLPGASALTGPESAGPRTASSAAVLRRLADPADVAPVVNEVYGAYGWRLSLDEMKWIADWLAVRGTTAFLLHALFASVRDNRAFESEPDLGLANAWWPHLPTFVSYLARLSLLNQALQERPTVAVAVVGDRVPADAVAPLHTRQVGFVYAGLPALAALAVDAVVALPGDADAVRAAAPQARIIVAEGADWWRDLAPSGPPVLSGERADLRVRSGRLGDTDAALLTNEGEDPITVAAGGAAWDPWTGTITAVDGPLTLPRRGAIWLTDAVPEGTPPAPPPREPGAPVALAPWRSDPAAPAGDWTADPAWETFAGAVTYATSFTLAEPTDLLLDLGAVGDNADVRVNGTPVAALFWAPQRCTVPAAATRAGSNTLEVGVTNSSANRYEGALRPSGLIGPVTLHLAVAVAPGR</sequence>
<dbReference type="PANTHER" id="PTHR36848">
    <property type="entry name" value="DNA-BINDING PROTEIN (PUTATIVE SECRETED PROTEIN)-RELATED"/>
    <property type="match status" value="1"/>
</dbReference>
<dbReference type="RefSeq" id="WP_166231007.1">
    <property type="nucleotide sequence ID" value="NZ_CP049865.1"/>
</dbReference>
<dbReference type="SUPFAM" id="SSF49785">
    <property type="entry name" value="Galactose-binding domain-like"/>
    <property type="match status" value="1"/>
</dbReference>
<evidence type="ECO:0000313" key="2">
    <source>
        <dbReference type="Proteomes" id="UP000501058"/>
    </source>
</evidence>
<reference evidence="1 2" key="1">
    <citation type="submission" date="2020-03" db="EMBL/GenBank/DDBJ databases">
        <title>Propioniciclava sp. nov., isolated from Hydrophilus acuminatus.</title>
        <authorList>
            <person name="Hyun D.-W."/>
            <person name="Bae J.-W."/>
        </authorList>
    </citation>
    <scope>NUCLEOTIDE SEQUENCE [LARGE SCALE GENOMIC DNA]</scope>
    <source>
        <strain evidence="1 2">HDW11</strain>
    </source>
</reference>
<dbReference type="Proteomes" id="UP000501058">
    <property type="component" value="Chromosome"/>
</dbReference>
<keyword evidence="2" id="KW-1185">Reference proteome</keyword>
<dbReference type="InterPro" id="IPR008979">
    <property type="entry name" value="Galactose-bd-like_sf"/>
</dbReference>